<evidence type="ECO:0000313" key="1">
    <source>
        <dbReference type="EMBL" id="ACC74804.1"/>
    </source>
</evidence>
<keyword evidence="2" id="KW-1185">Reference proteome</keyword>
<organism evidence="1 2">
    <name type="scientific">Paraburkholderia phymatum (strain DSM 17167 / CIP 108236 / LMG 21445 / STM815)</name>
    <name type="common">Burkholderia phymatum</name>
    <dbReference type="NCBI Taxonomy" id="391038"/>
    <lineage>
        <taxon>Bacteria</taxon>
        <taxon>Pseudomonadati</taxon>
        <taxon>Pseudomonadota</taxon>
        <taxon>Betaproteobacteria</taxon>
        <taxon>Burkholderiales</taxon>
        <taxon>Burkholderiaceae</taxon>
        <taxon>Paraburkholderia</taxon>
    </lineage>
</organism>
<dbReference type="KEGG" id="bph:Bphy_5734"/>
<dbReference type="EMBL" id="CP001045">
    <property type="protein sequence ID" value="ACC74804.1"/>
    <property type="molecule type" value="Genomic_DNA"/>
</dbReference>
<dbReference type="HOGENOM" id="CLU_1500796_0_0_4"/>
<keyword evidence="1" id="KW-0614">Plasmid</keyword>
<sequence>MRSGLLCAQNRRCIPPAIWCGNRPVGRGKLWEPVVPTAHGVVCAGSGIHHTRLHTPQISVRGEQRGLRVHADPRHDVEEAEMPHAPIHFPVQVASNVPLSEFQSVFVAEQCVAALLNMHPDGKDLDHVVLEVAIDGGLLVLFVDADCEIFAALHQAPGTPLVSSVDDAGEIDWLRGCVQ</sequence>
<geneLocation type="plasmid" evidence="1 2">
    <name>pBPHY01</name>
</geneLocation>
<dbReference type="AlphaFoldDB" id="B2JV27"/>
<dbReference type="Proteomes" id="UP000001192">
    <property type="component" value="Plasmid pBPHY01"/>
</dbReference>
<name>B2JV27_PARP8</name>
<protein>
    <submittedName>
        <fullName evidence="1">Uncharacterized protein</fullName>
    </submittedName>
</protein>
<gene>
    <name evidence="1" type="ordered locus">Bphy_5734</name>
</gene>
<accession>B2JV27</accession>
<proteinExistence type="predicted"/>
<reference evidence="2" key="1">
    <citation type="journal article" date="2014" name="Stand. Genomic Sci.">
        <title>Complete genome sequence of Burkholderia phymatum STM815(T), a broad host range and efficient nitrogen-fixing symbiont of Mimosa species.</title>
        <authorList>
            <person name="Moulin L."/>
            <person name="Klonowska A."/>
            <person name="Caroline B."/>
            <person name="Booth K."/>
            <person name="Vriezen J.A."/>
            <person name="Melkonian R."/>
            <person name="James E.K."/>
            <person name="Young J.P."/>
            <person name="Bena G."/>
            <person name="Hauser L."/>
            <person name="Land M."/>
            <person name="Kyrpides N."/>
            <person name="Bruce D."/>
            <person name="Chain P."/>
            <person name="Copeland A."/>
            <person name="Pitluck S."/>
            <person name="Woyke T."/>
            <person name="Lizotte-Waniewski M."/>
            <person name="Bristow J."/>
            <person name="Riley M."/>
        </authorList>
    </citation>
    <scope>NUCLEOTIDE SEQUENCE [LARGE SCALE GENOMIC DNA]</scope>
    <source>
        <strain evidence="2">DSM 17167 / CIP 108236 / LMG 21445 / STM815</strain>
        <plasmid evidence="2">Plasmid pBPHY01</plasmid>
    </source>
</reference>
<evidence type="ECO:0000313" key="2">
    <source>
        <dbReference type="Proteomes" id="UP000001192"/>
    </source>
</evidence>